<gene>
    <name evidence="1" type="ORF">SBAD_LOCUS4815</name>
</gene>
<dbReference type="EMBL" id="UZAM01008568">
    <property type="protein sequence ID" value="VDP05472.1"/>
    <property type="molecule type" value="Genomic_DNA"/>
</dbReference>
<reference evidence="3" key="1">
    <citation type="submission" date="2016-06" db="UniProtKB">
        <authorList>
            <consortium name="WormBaseParasite"/>
        </authorList>
    </citation>
    <scope>IDENTIFICATION</scope>
</reference>
<name>A0A183IMG9_9BILA</name>
<sequence>MPKSLARRQVGVTCGNSSVQQSKYTSLSTIRKSAGSTFSVNCKIKAHGRRSRSVENLESCRDVAAAKCNKHPETTGIKKQLNIRNVSSYSDSLQRNVLKHSRSDPCQKRDILSLSPSKTSCKGKALTTRHRESVCCDRQVADEDDETLRDITEEDASFALEEQQLRHEIVKERRRSADAITKGFELNQLSDMNVGGVIQFIVILSF</sequence>
<accession>A0A183IMG9</accession>
<keyword evidence="2" id="KW-1185">Reference proteome</keyword>
<proteinExistence type="predicted"/>
<reference evidence="1 2" key="2">
    <citation type="submission" date="2018-11" db="EMBL/GenBank/DDBJ databases">
        <authorList>
            <consortium name="Pathogen Informatics"/>
        </authorList>
    </citation>
    <scope>NUCLEOTIDE SEQUENCE [LARGE SCALE GENOMIC DNA]</scope>
</reference>
<dbReference type="WBParaSite" id="SBAD_0000501301-mRNA-1">
    <property type="protein sequence ID" value="SBAD_0000501301-mRNA-1"/>
    <property type="gene ID" value="SBAD_0000501301"/>
</dbReference>
<dbReference type="Proteomes" id="UP000270296">
    <property type="component" value="Unassembled WGS sequence"/>
</dbReference>
<dbReference type="AlphaFoldDB" id="A0A183IMG9"/>
<evidence type="ECO:0000313" key="1">
    <source>
        <dbReference type="EMBL" id="VDP05472.1"/>
    </source>
</evidence>
<protein>
    <submittedName>
        <fullName evidence="3">SENP7</fullName>
    </submittedName>
</protein>
<organism evidence="3">
    <name type="scientific">Soboliphyme baturini</name>
    <dbReference type="NCBI Taxonomy" id="241478"/>
    <lineage>
        <taxon>Eukaryota</taxon>
        <taxon>Metazoa</taxon>
        <taxon>Ecdysozoa</taxon>
        <taxon>Nematoda</taxon>
        <taxon>Enoplea</taxon>
        <taxon>Dorylaimia</taxon>
        <taxon>Dioctophymatida</taxon>
        <taxon>Dioctophymatoidea</taxon>
        <taxon>Soboliphymatidae</taxon>
        <taxon>Soboliphyme</taxon>
    </lineage>
</organism>
<evidence type="ECO:0000313" key="3">
    <source>
        <dbReference type="WBParaSite" id="SBAD_0000501301-mRNA-1"/>
    </source>
</evidence>
<evidence type="ECO:0000313" key="2">
    <source>
        <dbReference type="Proteomes" id="UP000270296"/>
    </source>
</evidence>